<feature type="transmembrane region" description="Helical" evidence="3">
    <location>
        <begin position="1939"/>
        <end position="1957"/>
    </location>
</feature>
<reference evidence="6 7" key="1">
    <citation type="submission" date="2015-12" db="EMBL/GenBank/DDBJ databases">
        <title>The genome of Folsomia candida.</title>
        <authorList>
            <person name="Faddeeva A."/>
            <person name="Derks M.F."/>
            <person name="Anvar Y."/>
            <person name="Smit S."/>
            <person name="Van Straalen N."/>
            <person name="Roelofs D."/>
        </authorList>
    </citation>
    <scope>NUCLEOTIDE SEQUENCE [LARGE SCALE GENOMIC DNA]</scope>
    <source>
        <strain evidence="6 7">VU population</strain>
        <tissue evidence="6">Whole body</tissue>
    </source>
</reference>
<evidence type="ECO:0000313" key="7">
    <source>
        <dbReference type="Proteomes" id="UP000198287"/>
    </source>
</evidence>
<dbReference type="InterPro" id="IPR043502">
    <property type="entry name" value="DNA/RNA_pol_sf"/>
</dbReference>
<gene>
    <name evidence="6" type="ORF">Fcan01_23106</name>
</gene>
<dbReference type="SUPFAM" id="SSF53098">
    <property type="entry name" value="Ribonuclease H-like"/>
    <property type="match status" value="1"/>
</dbReference>
<dbReference type="GO" id="GO:0015074">
    <property type="term" value="P:DNA integration"/>
    <property type="evidence" value="ECO:0007669"/>
    <property type="project" value="InterPro"/>
</dbReference>
<comment type="caution">
    <text evidence="6">The sequence shown here is derived from an EMBL/GenBank/DDBJ whole genome shotgun (WGS) entry which is preliminary data.</text>
</comment>
<dbReference type="Pfam" id="PF03564">
    <property type="entry name" value="DUF1759"/>
    <property type="match status" value="1"/>
</dbReference>
<keyword evidence="1" id="KW-0862">Zinc</keyword>
<evidence type="ECO:0000313" key="6">
    <source>
        <dbReference type="EMBL" id="OXA41968.1"/>
    </source>
</evidence>
<dbReference type="PANTHER" id="PTHR47331">
    <property type="entry name" value="PHD-TYPE DOMAIN-CONTAINING PROTEIN"/>
    <property type="match status" value="1"/>
</dbReference>
<organism evidence="6 7">
    <name type="scientific">Folsomia candida</name>
    <name type="common">Springtail</name>
    <dbReference type="NCBI Taxonomy" id="158441"/>
    <lineage>
        <taxon>Eukaryota</taxon>
        <taxon>Metazoa</taxon>
        <taxon>Ecdysozoa</taxon>
        <taxon>Arthropoda</taxon>
        <taxon>Hexapoda</taxon>
        <taxon>Collembola</taxon>
        <taxon>Entomobryomorpha</taxon>
        <taxon>Isotomoidea</taxon>
        <taxon>Isotomidae</taxon>
        <taxon>Proisotominae</taxon>
        <taxon>Folsomia</taxon>
    </lineage>
</organism>
<dbReference type="InterPro" id="IPR041588">
    <property type="entry name" value="Integrase_H2C2"/>
</dbReference>
<dbReference type="OrthoDB" id="416987at2759"/>
<keyword evidence="3" id="KW-1133">Transmembrane helix</keyword>
<keyword evidence="7" id="KW-1185">Reference proteome</keyword>
<dbReference type="InterPro" id="IPR012337">
    <property type="entry name" value="RNaseH-like_sf"/>
</dbReference>
<feature type="transmembrane region" description="Helical" evidence="3">
    <location>
        <begin position="1892"/>
        <end position="1911"/>
    </location>
</feature>
<dbReference type="PROSITE" id="PS50158">
    <property type="entry name" value="ZF_CCHC"/>
    <property type="match status" value="1"/>
</dbReference>
<dbReference type="SUPFAM" id="SSF56672">
    <property type="entry name" value="DNA/RNA polymerases"/>
    <property type="match status" value="1"/>
</dbReference>
<dbReference type="InterPro" id="IPR005312">
    <property type="entry name" value="DUF1759"/>
</dbReference>
<keyword evidence="6" id="KW-0238">DNA-binding</keyword>
<dbReference type="Gene3D" id="3.30.420.10">
    <property type="entry name" value="Ribonuclease H-like superfamily/Ribonuclease H"/>
    <property type="match status" value="1"/>
</dbReference>
<dbReference type="PROSITE" id="PS50994">
    <property type="entry name" value="INTEGRASE"/>
    <property type="match status" value="1"/>
</dbReference>
<feature type="transmembrane region" description="Helical" evidence="3">
    <location>
        <begin position="1977"/>
        <end position="2000"/>
    </location>
</feature>
<evidence type="ECO:0000259" key="4">
    <source>
        <dbReference type="PROSITE" id="PS50158"/>
    </source>
</evidence>
<dbReference type="Pfam" id="PF05380">
    <property type="entry name" value="Peptidase_A17"/>
    <property type="match status" value="1"/>
</dbReference>
<dbReference type="Proteomes" id="UP000198287">
    <property type="component" value="Unassembled WGS sequence"/>
</dbReference>
<dbReference type="InterPro" id="IPR001584">
    <property type="entry name" value="Integrase_cat-core"/>
</dbReference>
<dbReference type="GO" id="GO:0042575">
    <property type="term" value="C:DNA polymerase complex"/>
    <property type="evidence" value="ECO:0007669"/>
    <property type="project" value="UniProtKB-ARBA"/>
</dbReference>
<dbReference type="Pfam" id="PF18701">
    <property type="entry name" value="DUF5641"/>
    <property type="match status" value="1"/>
</dbReference>
<keyword evidence="1" id="KW-0863">Zinc-finger</keyword>
<dbReference type="EMBL" id="LNIX01000027">
    <property type="protein sequence ID" value="OXA41968.1"/>
    <property type="molecule type" value="Genomic_DNA"/>
</dbReference>
<dbReference type="SMART" id="SM00343">
    <property type="entry name" value="ZnF_C2HC"/>
    <property type="match status" value="2"/>
</dbReference>
<dbReference type="GO" id="GO:0003677">
    <property type="term" value="F:DNA binding"/>
    <property type="evidence" value="ECO:0007669"/>
    <property type="project" value="UniProtKB-KW"/>
</dbReference>
<accession>A0A226DAP2</accession>
<dbReference type="GO" id="GO:0071897">
    <property type="term" value="P:DNA biosynthetic process"/>
    <property type="evidence" value="ECO:0007669"/>
    <property type="project" value="UniProtKB-ARBA"/>
</dbReference>
<evidence type="ECO:0000259" key="5">
    <source>
        <dbReference type="PROSITE" id="PS50994"/>
    </source>
</evidence>
<dbReference type="InterPro" id="IPR008042">
    <property type="entry name" value="Retrotrans_Pao"/>
</dbReference>
<name>A0A226DAP2_FOLCA</name>
<feature type="domain" description="CCHC-type" evidence="4">
    <location>
        <begin position="404"/>
        <end position="417"/>
    </location>
</feature>
<evidence type="ECO:0000256" key="1">
    <source>
        <dbReference type="PROSITE-ProRule" id="PRU00047"/>
    </source>
</evidence>
<dbReference type="OMA" id="FWTIFDE"/>
<protein>
    <submittedName>
        <fullName evidence="6">DNA-binding protein HEXBP</fullName>
    </submittedName>
</protein>
<dbReference type="STRING" id="158441.A0A226DAP2"/>
<evidence type="ECO:0000256" key="3">
    <source>
        <dbReference type="SAM" id="Phobius"/>
    </source>
</evidence>
<dbReference type="Gene3D" id="4.10.60.10">
    <property type="entry name" value="Zinc finger, CCHC-type"/>
    <property type="match status" value="1"/>
</dbReference>
<evidence type="ECO:0000256" key="2">
    <source>
        <dbReference type="SAM" id="MobiDB-lite"/>
    </source>
</evidence>
<dbReference type="InterPro" id="IPR040676">
    <property type="entry name" value="DUF5641"/>
</dbReference>
<sequence>MEQLKFERKPIRSSVTRTINLIESELTKETPDRHTLRCQLEKLEVLLTRINEVDIKILSSMRADGCSEKEYEEESLSIEEYEDKIRNTKVKAEEMFVPSFQLPGGSQSPTNSAAWYDSVGTSLNGESKRRNFKLPKIQLRKFNGDMKDWLSWWSQFKKIHEDDTLADSDKFDYLVQGMVIGSRARDVVDVYPHTEENYPKAIAALQERFGQPKLLKQLYVRELLKMVIQNAKSKEDFQLCKMYDKLESHLKALESLNVSHEQMADFLYPMVESSLPEDLLVAWQRSLFYGHDGSQSNPPQSELDFLLKFLKKEVENEGQRSLAKSGFETDEKKKEAVKQKKTFSRFPKPEYESDYPTGAGLFSGHSTSQCVFCKKSGHQSSVCHKAGNMTLNEKKEVVKKNKLCLVCLKPGHFARDCTCQWNCVACEVKHCKAMCPLRSVVDKSSELEASSSATRTSAVNFNVACRGDVLLKTLVLKACGPKAVTSVRLIYDEGSQLSNCGAATISLIGSKCIGHEWGRNVLFGGGVTDVKKINKYAVDLKSLDGHVKKTLVLREAAKICGSIPRVPAGPWIQALRKKNIWLSDYQDSYVDNPEIEVLIDYWGQLVTGKQVKLRCGLIAVETIFGWTLSGPVPNINTNDTVAMSCISLFHGEASVQCLWNLDSIGIKDPEEHKSKRENEEETKRHFLSTVSRNKEGRYTVTLPWIDGAQKIPDNKLVAEKRLIGTTAKLKANGNYKFYDQIFVDWEKEGIIEAVSEEDNSTLCHYLPHRAVIKEESLTTPVRPVFDASCKVGRNPSLNDCLEKGPNLLELIPSLLLRFRERKLGVISDVRKAFQMIEVAEADRDFLRFLWWKEDVIKLFRHRRVMFGANCSPFLLGAVIELHLESVKEELRPIATVLLKSLYVDNCVTSLDSIEEYEEFRTHATSIMADAKMELRQWERTAVDVPDAKQQLTRVLGLKWDKVQDELFVDIPKVELQLQGKLTKRVILSLVQQIFDPMGYLSPATLVPKLMLQKTWESKKTWDEDLDDTLDIKSEFGEWWRQTSMLAEVKIPRWAFRSELVKSVQFHVFSDASGAAYAAAVFVRVEDQKGVTVQLLQAKARVAPLKKMTIPRLELLGCTIAARLHSSVVEALSMDVVETYFWTDSMTALSWIQRNNEWGTFVGNRVKEICSLTKVENWRHVPGVMNPADLPSRGCNPAQLLKSRWWEGPTWLRGSSETWPSGQAEVNEDEVLKEKKKNMTTVKLVSTSQEAPWYLRRYSSYYMNVRLVALWTRIVKLFAKQNSETGVLKRWELIQAEKTMFRFVQSETLQARDSMIGGLRVEIKDGLICVKTKLQNRQDSVGFRYPVLLPSSYPLVEQLIREEHILNQHAGVQFLMGRIREKCWILQGRRAIKKVVSACVTCRRFTTKKPCVPPASLPEDRVKTAQAFQITGVDLAGPMILRNQTKCWMVLFTCAVYRCVHLELVTSLSTEDFLMALWRFISRRGRPTKIYSDNGTNFVGADNLFRSLNWEKIENQTQVHRIQWQFNPPSAAWWGGWWERLIRSIKDLLKRVLKNRKLTQDQLHTSLCQIEAVINDRPLTYVTEDQEDLIPLTPSMFLREIQDVECPEVEELSGHQLSEDNKAKKSLREEFRVRFRKEYLSQLVQRGKQEKVHPFQVGDLVLIGDDNKKRLMWDMGRVIELMVGRDGESRVAKVKTMHGHLIRPLQRLFPLEISNPIEVPVVTQEVEKITPVTKIQKNEQAGAFKKSVKVNVPIKTSRFGRLLNEPSRFSASKSINKSIANWSFVTALASLFSFFDVMEWPRLITTSTERELSFIRTWLVNVYPLEVMSLVEEVLTELEAGFEDVQAPNPRRKVTCWFLAAVGAVPRLLEWDSLNGANVASPKSEMVLQVVEMVRFGVFHVGVAGWIFYVMFKNRGKYMYLRTVPTIWGMTSRLKRIRFLLSYTMLFVLLWIPFGLVASYDQIYDRTKVVLEMEENVVFANLAKFWIAVFMGYTPMLCFWIEGITRLGENFCARLFCKRGNIDRRHISIMMVRIRPSSRSEPGQQIPSGGSEFFV</sequence>
<dbReference type="Pfam" id="PF17921">
    <property type="entry name" value="Integrase_H2C2"/>
    <property type="match status" value="1"/>
</dbReference>
<dbReference type="GO" id="GO:0008270">
    <property type="term" value="F:zinc ion binding"/>
    <property type="evidence" value="ECO:0007669"/>
    <property type="project" value="UniProtKB-KW"/>
</dbReference>
<keyword evidence="3" id="KW-0812">Transmembrane</keyword>
<feature type="compositionally biased region" description="Polar residues" evidence="2">
    <location>
        <begin position="2036"/>
        <end position="2047"/>
    </location>
</feature>
<dbReference type="PANTHER" id="PTHR47331:SF1">
    <property type="entry name" value="GAG-LIKE PROTEIN"/>
    <property type="match status" value="1"/>
</dbReference>
<keyword evidence="1" id="KW-0479">Metal-binding</keyword>
<dbReference type="InterPro" id="IPR001878">
    <property type="entry name" value="Znf_CCHC"/>
</dbReference>
<keyword evidence="3" id="KW-0472">Membrane</keyword>
<proteinExistence type="predicted"/>
<feature type="domain" description="Integrase catalytic" evidence="5">
    <location>
        <begin position="1413"/>
        <end position="1601"/>
    </location>
</feature>
<feature type="region of interest" description="Disordered" evidence="2">
    <location>
        <begin position="2035"/>
        <end position="2054"/>
    </location>
</feature>
<dbReference type="InterPro" id="IPR036397">
    <property type="entry name" value="RNaseH_sf"/>
</dbReference>